<feature type="compositionally biased region" description="Low complexity" evidence="1">
    <location>
        <begin position="28"/>
        <end position="50"/>
    </location>
</feature>
<gene>
    <name evidence="3" type="ORF">GCM10023205_15210</name>
</gene>
<accession>A0ABP9GVC7</accession>
<feature type="region of interest" description="Disordered" evidence="1">
    <location>
        <begin position="273"/>
        <end position="297"/>
    </location>
</feature>
<protein>
    <recommendedName>
        <fullName evidence="2">SAV-6107-like HEPN domain-containing protein</fullName>
    </recommendedName>
</protein>
<feature type="domain" description="SAV-6107-like HEPN" evidence="2">
    <location>
        <begin position="547"/>
        <end position="647"/>
    </location>
</feature>
<feature type="compositionally biased region" description="Low complexity" evidence="1">
    <location>
        <begin position="490"/>
        <end position="503"/>
    </location>
</feature>
<keyword evidence="4" id="KW-1185">Reference proteome</keyword>
<sequence>MSTTRETTAGQLMLPTQPTGSPRGEAGDAGAAAGESRGAQGPAAGISAAPESPPEPPRTADGRGTGPAPAGDPVEKHEKYEEGEGSAAAVTAAVLPFAGETAARPVRRTVSPGHAGPGLAAGGESRGARNPAAEPSTAPATLPGRPRTANGRGTGPTPAGEPIEQQEAEKQEVEQQEAEQPEGAATAAAVLPLALAALPAAKAGAAGPASEPGRVAAAPGTASAPGFGKAGPVGAAEPSGAASSVGRPQPRTTEEASSNAVISPALPFVMDVGGAAAEPSGPAGHRAVPGRPRLQSAADGLSDASAALVLPFVVDVGPVGAAAGGAEVLPFAGEAELAEAAGAVARRGRRAARVKRRRSVVATALPYAEEEVAWADAPAADGTRIPGGGAEPAAGRRGLAPWAPEWSAGTVPGPGGGAAGTSGERGVAPATAVPAARAGWGRAGSGIHGGPRSVPGSRAGSEVRTAGGIAPPAVVASAAVPRRAAWQSGNAASAAGAGITPSTAPSPVRSGRETPRPAVPRAPVRWSSAPPGALDLLGHARRALAEAGEATAPNERYAAAHLAALRTTAAVLAARARPEQEKPGRRRAPRSAWQLLPEVAPELTEWAAYFASGARKRAAAEAGLPNAVTAREADDLIRDVEVFTTLVIRLLGLPPLTVMPENG</sequence>
<feature type="region of interest" description="Disordered" evidence="1">
    <location>
        <begin position="441"/>
        <end position="464"/>
    </location>
</feature>
<evidence type="ECO:0000256" key="1">
    <source>
        <dbReference type="SAM" id="MobiDB-lite"/>
    </source>
</evidence>
<feature type="compositionally biased region" description="Low complexity" evidence="1">
    <location>
        <begin position="273"/>
        <end position="284"/>
    </location>
</feature>
<feature type="region of interest" description="Disordered" evidence="1">
    <location>
        <begin position="201"/>
        <end position="260"/>
    </location>
</feature>
<feature type="region of interest" description="Disordered" evidence="1">
    <location>
        <begin position="1"/>
        <end position="87"/>
    </location>
</feature>
<feature type="region of interest" description="Disordered" evidence="1">
    <location>
        <begin position="403"/>
        <end position="428"/>
    </location>
</feature>
<dbReference type="InterPro" id="IPR040891">
    <property type="entry name" value="HEPN_SAV_6107"/>
</dbReference>
<dbReference type="Pfam" id="PF18726">
    <property type="entry name" value="HEPN_SAV_6107"/>
    <property type="match status" value="1"/>
</dbReference>
<dbReference type="Proteomes" id="UP001500466">
    <property type="component" value="Unassembled WGS sequence"/>
</dbReference>
<feature type="compositionally biased region" description="Gly residues" evidence="1">
    <location>
        <begin position="115"/>
        <end position="125"/>
    </location>
</feature>
<feature type="compositionally biased region" description="Basic and acidic residues" evidence="1">
    <location>
        <begin position="73"/>
        <end position="82"/>
    </location>
</feature>
<feature type="compositionally biased region" description="Low complexity" evidence="1">
    <location>
        <begin position="201"/>
        <end position="213"/>
    </location>
</feature>
<evidence type="ECO:0000259" key="2">
    <source>
        <dbReference type="Pfam" id="PF18726"/>
    </source>
</evidence>
<evidence type="ECO:0000313" key="4">
    <source>
        <dbReference type="Proteomes" id="UP001500466"/>
    </source>
</evidence>
<proteinExistence type="predicted"/>
<feature type="region of interest" description="Disordered" evidence="1">
    <location>
        <begin position="102"/>
        <end position="186"/>
    </location>
</feature>
<dbReference type="EMBL" id="BAABHS010000004">
    <property type="protein sequence ID" value="GAA4954479.1"/>
    <property type="molecule type" value="Genomic_DNA"/>
</dbReference>
<comment type="caution">
    <text evidence="3">The sequence shown here is derived from an EMBL/GenBank/DDBJ whole genome shotgun (WGS) entry which is preliminary data.</text>
</comment>
<organism evidence="3 4">
    <name type="scientific">Yinghuangia aomiensis</name>
    <dbReference type="NCBI Taxonomy" id="676205"/>
    <lineage>
        <taxon>Bacteria</taxon>
        <taxon>Bacillati</taxon>
        <taxon>Actinomycetota</taxon>
        <taxon>Actinomycetes</taxon>
        <taxon>Kitasatosporales</taxon>
        <taxon>Streptomycetaceae</taxon>
        <taxon>Yinghuangia</taxon>
    </lineage>
</organism>
<reference evidence="4" key="1">
    <citation type="journal article" date="2019" name="Int. J. Syst. Evol. Microbiol.">
        <title>The Global Catalogue of Microorganisms (GCM) 10K type strain sequencing project: providing services to taxonomists for standard genome sequencing and annotation.</title>
        <authorList>
            <consortium name="The Broad Institute Genomics Platform"/>
            <consortium name="The Broad Institute Genome Sequencing Center for Infectious Disease"/>
            <person name="Wu L."/>
            <person name="Ma J."/>
        </authorList>
    </citation>
    <scope>NUCLEOTIDE SEQUENCE [LARGE SCALE GENOMIC DNA]</scope>
    <source>
        <strain evidence="4">JCM 17986</strain>
    </source>
</reference>
<feature type="compositionally biased region" description="Polar residues" evidence="1">
    <location>
        <begin position="1"/>
        <end position="20"/>
    </location>
</feature>
<feature type="region of interest" description="Disordered" evidence="1">
    <location>
        <begin position="490"/>
        <end position="530"/>
    </location>
</feature>
<evidence type="ECO:0000313" key="3">
    <source>
        <dbReference type="EMBL" id="GAA4954479.1"/>
    </source>
</evidence>
<name>A0ABP9GVC7_9ACTN</name>